<evidence type="ECO:0000313" key="2">
    <source>
        <dbReference type="EMBL" id="RBP44534.1"/>
    </source>
</evidence>
<dbReference type="AlphaFoldDB" id="A0A366HQQ5"/>
<reference evidence="2 3" key="1">
    <citation type="submission" date="2018-06" db="EMBL/GenBank/DDBJ databases">
        <title>Genomic Encyclopedia of Type Strains, Phase IV (KMG-IV): sequencing the most valuable type-strain genomes for metagenomic binning, comparative biology and taxonomic classification.</title>
        <authorList>
            <person name="Goeker M."/>
        </authorList>
    </citation>
    <scope>NUCLEOTIDE SEQUENCE [LARGE SCALE GENOMIC DNA]</scope>
    <source>
        <strain evidence="2 3">DSM 25532</strain>
    </source>
</reference>
<dbReference type="Proteomes" id="UP000253426">
    <property type="component" value="Unassembled WGS sequence"/>
</dbReference>
<comment type="caution">
    <text evidence="2">The sequence shown here is derived from an EMBL/GenBank/DDBJ whole genome shotgun (WGS) entry which is preliminary data.</text>
</comment>
<keyword evidence="3" id="KW-1185">Reference proteome</keyword>
<name>A0A366HQQ5_9BACT</name>
<dbReference type="EMBL" id="QNRR01000004">
    <property type="protein sequence ID" value="RBP44534.1"/>
    <property type="molecule type" value="Genomic_DNA"/>
</dbReference>
<organism evidence="2 3">
    <name type="scientific">Roseimicrobium gellanilyticum</name>
    <dbReference type="NCBI Taxonomy" id="748857"/>
    <lineage>
        <taxon>Bacteria</taxon>
        <taxon>Pseudomonadati</taxon>
        <taxon>Verrucomicrobiota</taxon>
        <taxon>Verrucomicrobiia</taxon>
        <taxon>Verrucomicrobiales</taxon>
        <taxon>Verrucomicrobiaceae</taxon>
        <taxon>Roseimicrobium</taxon>
    </lineage>
</organism>
<feature type="compositionally biased region" description="Polar residues" evidence="1">
    <location>
        <begin position="1"/>
        <end position="10"/>
    </location>
</feature>
<evidence type="ECO:0000313" key="3">
    <source>
        <dbReference type="Proteomes" id="UP000253426"/>
    </source>
</evidence>
<feature type="region of interest" description="Disordered" evidence="1">
    <location>
        <begin position="1"/>
        <end position="22"/>
    </location>
</feature>
<protein>
    <submittedName>
        <fullName evidence="2">Uncharacterized protein</fullName>
    </submittedName>
</protein>
<gene>
    <name evidence="2" type="ORF">DES53_104355</name>
</gene>
<sequence length="106" mass="11577">MQPAAPSSKNTGHRAEHSPAPPGIEAWRFIHAALLRSKRCRVPQGRDFATALHDAKRSIYTNTNAVRHQPPAASAAQGSTYARKSATCAIKSWLMRRYKSLPSASP</sequence>
<evidence type="ECO:0000256" key="1">
    <source>
        <dbReference type="SAM" id="MobiDB-lite"/>
    </source>
</evidence>
<accession>A0A366HQQ5</accession>
<proteinExistence type="predicted"/>